<proteinExistence type="predicted"/>
<dbReference type="InterPro" id="IPR001394">
    <property type="entry name" value="Peptidase_C19_UCH"/>
</dbReference>
<dbReference type="AlphaFoldDB" id="A0A6G1LEJ9"/>
<dbReference type="SUPFAM" id="SSF54001">
    <property type="entry name" value="Cysteine proteinases"/>
    <property type="match status" value="1"/>
</dbReference>
<evidence type="ECO:0000259" key="2">
    <source>
        <dbReference type="PROSITE" id="PS50235"/>
    </source>
</evidence>
<evidence type="ECO:0000313" key="3">
    <source>
        <dbReference type="EMBL" id="KAF2771022.1"/>
    </source>
</evidence>
<sequence length="400" mass="43659">MAPKKSTTNKKKTSPEADSKQRGRSTKPAGVSKPPPRFVKGLKSNTNACFSHAIVQALAAALSTGGAQSAGRHILGDATDLPDLNVASGRASRQKKAAVKQLQDRIALGGPEVSVSKRLSALLDSIRNPGCSKTNQLLQDFQAVVAHSSDSRANFTGETQEDVSEYHLRVNEALKDDPHCADPAALSDEFDFFATEGTTCKKCGTSRNVRDIPNNNHHIIYLATANQQKTSVSDLFSRSTTTDVDSNEPCAKCNGTAFSRDTNFTKLPRTIAVHVNRSMDGSYSKDKTPIDYSSKTIEINGSVHNLFAVIQHGGKNTRKGHYAIFRKVSYSNGNHRWYLIDGEEVREVPDEAVADDGEAFERGQSAMFFFRRTKPAQSPAETSLNASASRCRSHRFLHIM</sequence>
<keyword evidence="4" id="KW-1185">Reference proteome</keyword>
<evidence type="ECO:0000313" key="4">
    <source>
        <dbReference type="Proteomes" id="UP000799436"/>
    </source>
</evidence>
<feature type="region of interest" description="Disordered" evidence="1">
    <location>
        <begin position="1"/>
        <end position="37"/>
    </location>
</feature>
<feature type="domain" description="USP" evidence="2">
    <location>
        <begin position="40"/>
        <end position="373"/>
    </location>
</feature>
<dbReference type="InterPro" id="IPR038765">
    <property type="entry name" value="Papain-like_cys_pep_sf"/>
</dbReference>
<dbReference type="PROSITE" id="PS50235">
    <property type="entry name" value="USP_3"/>
    <property type="match status" value="1"/>
</dbReference>
<evidence type="ECO:0000256" key="1">
    <source>
        <dbReference type="SAM" id="MobiDB-lite"/>
    </source>
</evidence>
<dbReference type="CDD" id="cd02257">
    <property type="entry name" value="Peptidase_C19"/>
    <property type="match status" value="1"/>
</dbReference>
<reference evidence="3" key="1">
    <citation type="journal article" date="2020" name="Stud. Mycol.">
        <title>101 Dothideomycetes genomes: a test case for predicting lifestyles and emergence of pathogens.</title>
        <authorList>
            <person name="Haridas S."/>
            <person name="Albert R."/>
            <person name="Binder M."/>
            <person name="Bloem J."/>
            <person name="Labutti K."/>
            <person name="Salamov A."/>
            <person name="Andreopoulos B."/>
            <person name="Baker S."/>
            <person name="Barry K."/>
            <person name="Bills G."/>
            <person name="Bluhm B."/>
            <person name="Cannon C."/>
            <person name="Castanera R."/>
            <person name="Culley D."/>
            <person name="Daum C."/>
            <person name="Ezra D."/>
            <person name="Gonzalez J."/>
            <person name="Henrissat B."/>
            <person name="Kuo A."/>
            <person name="Liang C."/>
            <person name="Lipzen A."/>
            <person name="Lutzoni F."/>
            <person name="Magnuson J."/>
            <person name="Mondo S."/>
            <person name="Nolan M."/>
            <person name="Ohm R."/>
            <person name="Pangilinan J."/>
            <person name="Park H.-J."/>
            <person name="Ramirez L."/>
            <person name="Alfaro M."/>
            <person name="Sun H."/>
            <person name="Tritt A."/>
            <person name="Yoshinaga Y."/>
            <person name="Zwiers L.-H."/>
            <person name="Turgeon B."/>
            <person name="Goodwin S."/>
            <person name="Spatafora J."/>
            <person name="Crous P."/>
            <person name="Grigoriev I."/>
        </authorList>
    </citation>
    <scope>NUCLEOTIDE SEQUENCE</scope>
    <source>
        <strain evidence="3">CBS 116005</strain>
    </source>
</reference>
<accession>A0A6G1LEJ9</accession>
<dbReference type="Proteomes" id="UP000799436">
    <property type="component" value="Unassembled WGS sequence"/>
</dbReference>
<dbReference type="InterPro" id="IPR050185">
    <property type="entry name" value="Ub_carboxyl-term_hydrolase"/>
</dbReference>
<dbReference type="EMBL" id="ML995821">
    <property type="protein sequence ID" value="KAF2771022.1"/>
    <property type="molecule type" value="Genomic_DNA"/>
</dbReference>
<dbReference type="PANTHER" id="PTHR21646">
    <property type="entry name" value="UBIQUITIN CARBOXYL-TERMINAL HYDROLASE"/>
    <property type="match status" value="1"/>
</dbReference>
<dbReference type="GO" id="GO:0004843">
    <property type="term" value="F:cysteine-type deubiquitinase activity"/>
    <property type="evidence" value="ECO:0007669"/>
    <property type="project" value="InterPro"/>
</dbReference>
<name>A0A6G1LEJ9_9PEZI</name>
<dbReference type="Gene3D" id="3.90.70.10">
    <property type="entry name" value="Cysteine proteinases"/>
    <property type="match status" value="1"/>
</dbReference>
<organism evidence="3 4">
    <name type="scientific">Teratosphaeria nubilosa</name>
    <dbReference type="NCBI Taxonomy" id="161662"/>
    <lineage>
        <taxon>Eukaryota</taxon>
        <taxon>Fungi</taxon>
        <taxon>Dikarya</taxon>
        <taxon>Ascomycota</taxon>
        <taxon>Pezizomycotina</taxon>
        <taxon>Dothideomycetes</taxon>
        <taxon>Dothideomycetidae</taxon>
        <taxon>Mycosphaerellales</taxon>
        <taxon>Teratosphaeriaceae</taxon>
        <taxon>Teratosphaeria</taxon>
    </lineage>
</organism>
<dbReference type="Pfam" id="PF00443">
    <property type="entry name" value="UCH"/>
    <property type="match status" value="1"/>
</dbReference>
<protein>
    <submittedName>
        <fullName evidence="3">Cysteine proteinase</fullName>
    </submittedName>
</protein>
<dbReference type="InterPro" id="IPR028889">
    <property type="entry name" value="USP"/>
</dbReference>
<gene>
    <name evidence="3" type="ORF">EJ03DRAFT_349792</name>
</gene>
<dbReference type="GO" id="GO:0016579">
    <property type="term" value="P:protein deubiquitination"/>
    <property type="evidence" value="ECO:0007669"/>
    <property type="project" value="InterPro"/>
</dbReference>